<dbReference type="InterPro" id="IPR015260">
    <property type="entry name" value="Syntaxin-6/10/61_N"/>
</dbReference>
<evidence type="ECO:0000256" key="1">
    <source>
        <dbReference type="ARBA" id="ARBA00004409"/>
    </source>
</evidence>
<dbReference type="GO" id="GO:0048193">
    <property type="term" value="P:Golgi vesicle transport"/>
    <property type="evidence" value="ECO:0007669"/>
    <property type="project" value="InterPro"/>
</dbReference>
<sequence>MSSDPFIIVKEDVEQAMEQASETMEDWSRLRRQMVTNKTASELDYLKDELFNIFSSINPEKFGLNKETISLRQKFNYKERISVFDVPASQQNIEQQTNTHHMIVDFAAQQQQQQIILEQQDEHMDSILGTVRNLRGIAHTMNNELDDHAVLLDEVNEMVDNTQNRLNNARNQVGNFLRRSQENHPIKVILILVLLILLMIALIIMT</sequence>
<evidence type="ECO:0000256" key="6">
    <source>
        <dbReference type="ARBA" id="ARBA00022989"/>
    </source>
</evidence>
<keyword evidence="7" id="KW-0333">Golgi apparatus</keyword>
<dbReference type="PANTHER" id="PTHR12791">
    <property type="entry name" value="GOLGI SNARE BET1-RELATED"/>
    <property type="match status" value="1"/>
</dbReference>
<dbReference type="SUPFAM" id="SSF58038">
    <property type="entry name" value="SNARE fusion complex"/>
    <property type="match status" value="1"/>
</dbReference>
<dbReference type="GO" id="GO:0000139">
    <property type="term" value="C:Golgi membrane"/>
    <property type="evidence" value="ECO:0007669"/>
    <property type="project" value="UniProtKB-SubCell"/>
</dbReference>
<feature type="coiled-coil region" evidence="9">
    <location>
        <begin position="152"/>
        <end position="179"/>
    </location>
</feature>
<evidence type="ECO:0000256" key="9">
    <source>
        <dbReference type="SAM" id="Coils"/>
    </source>
</evidence>
<keyword evidence="5" id="KW-0653">Protein transport</keyword>
<dbReference type="Gene3D" id="1.20.5.110">
    <property type="match status" value="1"/>
</dbReference>
<dbReference type="Gene3D" id="1.20.58.90">
    <property type="match status" value="1"/>
</dbReference>
<dbReference type="PROSITE" id="PS50192">
    <property type="entry name" value="T_SNARE"/>
    <property type="match status" value="1"/>
</dbReference>
<dbReference type="STRING" id="61424.A0A2T9YJR8"/>
<proteinExistence type="inferred from homology"/>
<dbReference type="Proteomes" id="UP000245699">
    <property type="component" value="Unassembled WGS sequence"/>
</dbReference>
<dbReference type="EMBL" id="MBFT01000358">
    <property type="protein sequence ID" value="PVU92568.1"/>
    <property type="molecule type" value="Genomic_DNA"/>
</dbReference>
<evidence type="ECO:0000256" key="2">
    <source>
        <dbReference type="ARBA" id="ARBA00009063"/>
    </source>
</evidence>
<evidence type="ECO:0000256" key="3">
    <source>
        <dbReference type="ARBA" id="ARBA00022448"/>
    </source>
</evidence>
<evidence type="ECO:0000256" key="4">
    <source>
        <dbReference type="ARBA" id="ARBA00022692"/>
    </source>
</evidence>
<feature type="domain" description="T-SNARE coiled-coil homology" evidence="11">
    <location>
        <begin position="114"/>
        <end position="176"/>
    </location>
</feature>
<name>A0A2T9YJR8_9FUNG</name>
<dbReference type="OrthoDB" id="546861at2759"/>
<protein>
    <recommendedName>
        <fullName evidence="11">t-SNARE coiled-coil homology domain-containing protein</fullName>
    </recommendedName>
</protein>
<dbReference type="SUPFAM" id="SSF47661">
    <property type="entry name" value="t-snare proteins"/>
    <property type="match status" value="1"/>
</dbReference>
<evidence type="ECO:0000259" key="11">
    <source>
        <dbReference type="PROSITE" id="PS50192"/>
    </source>
</evidence>
<keyword evidence="9" id="KW-0175">Coiled coil</keyword>
<organism evidence="12 13">
    <name type="scientific">Furculomyces boomerangus</name>
    <dbReference type="NCBI Taxonomy" id="61424"/>
    <lineage>
        <taxon>Eukaryota</taxon>
        <taxon>Fungi</taxon>
        <taxon>Fungi incertae sedis</taxon>
        <taxon>Zoopagomycota</taxon>
        <taxon>Kickxellomycotina</taxon>
        <taxon>Harpellomycetes</taxon>
        <taxon>Harpellales</taxon>
        <taxon>Harpellaceae</taxon>
        <taxon>Furculomyces</taxon>
    </lineage>
</organism>
<evidence type="ECO:0000313" key="12">
    <source>
        <dbReference type="EMBL" id="PVU92568.1"/>
    </source>
</evidence>
<dbReference type="SMART" id="SM00397">
    <property type="entry name" value="t_SNARE"/>
    <property type="match status" value="1"/>
</dbReference>
<evidence type="ECO:0000256" key="8">
    <source>
        <dbReference type="ARBA" id="ARBA00023136"/>
    </source>
</evidence>
<evidence type="ECO:0000256" key="10">
    <source>
        <dbReference type="SAM" id="Phobius"/>
    </source>
</evidence>
<gene>
    <name evidence="12" type="ORF">BB559_003692</name>
</gene>
<dbReference type="AlphaFoldDB" id="A0A2T9YJR8"/>
<keyword evidence="3" id="KW-0813">Transport</keyword>
<reference evidence="12 13" key="1">
    <citation type="journal article" date="2018" name="MBio">
        <title>Comparative Genomics Reveals the Core Gene Toolbox for the Fungus-Insect Symbiosis.</title>
        <authorList>
            <person name="Wang Y."/>
            <person name="Stata M."/>
            <person name="Wang W."/>
            <person name="Stajich J.E."/>
            <person name="White M.M."/>
            <person name="Moncalvo J.M."/>
        </authorList>
    </citation>
    <scope>NUCLEOTIDE SEQUENCE [LARGE SCALE GENOMIC DNA]</scope>
    <source>
        <strain evidence="12 13">AUS-77-4</strain>
    </source>
</reference>
<evidence type="ECO:0000256" key="5">
    <source>
        <dbReference type="ARBA" id="ARBA00022927"/>
    </source>
</evidence>
<keyword evidence="13" id="KW-1185">Reference proteome</keyword>
<dbReference type="InterPro" id="IPR000727">
    <property type="entry name" value="T_SNARE_dom"/>
</dbReference>
<evidence type="ECO:0000313" key="13">
    <source>
        <dbReference type="Proteomes" id="UP000245699"/>
    </source>
</evidence>
<dbReference type="GO" id="GO:0015031">
    <property type="term" value="P:protein transport"/>
    <property type="evidence" value="ECO:0007669"/>
    <property type="project" value="UniProtKB-KW"/>
</dbReference>
<keyword evidence="8 10" id="KW-0472">Membrane</keyword>
<dbReference type="InterPro" id="IPR010989">
    <property type="entry name" value="SNARE"/>
</dbReference>
<dbReference type="CDD" id="cd15851">
    <property type="entry name" value="SNARE_Syntaxin6"/>
    <property type="match status" value="1"/>
</dbReference>
<keyword evidence="4 10" id="KW-0812">Transmembrane</keyword>
<comment type="subcellular location">
    <subcellularLocation>
        <location evidence="1">Golgi apparatus membrane</location>
        <topology evidence="1">Single-pass type IV membrane protein</topology>
    </subcellularLocation>
</comment>
<accession>A0A2T9YJR8</accession>
<keyword evidence="6 10" id="KW-1133">Transmembrane helix</keyword>
<evidence type="ECO:0000256" key="7">
    <source>
        <dbReference type="ARBA" id="ARBA00023034"/>
    </source>
</evidence>
<dbReference type="Pfam" id="PF09177">
    <property type="entry name" value="STX6_10_61_N"/>
    <property type="match status" value="1"/>
</dbReference>
<dbReference type="Pfam" id="PF05739">
    <property type="entry name" value="SNARE"/>
    <property type="match status" value="1"/>
</dbReference>
<feature type="transmembrane region" description="Helical" evidence="10">
    <location>
        <begin position="188"/>
        <end position="205"/>
    </location>
</feature>
<comment type="similarity">
    <text evidence="2">Belongs to the syntaxin family.</text>
</comment>
<comment type="caution">
    <text evidence="12">The sequence shown here is derived from an EMBL/GenBank/DDBJ whole genome shotgun (WGS) entry which is preliminary data.</text>
</comment>